<proteinExistence type="predicted"/>
<dbReference type="RefSeq" id="WP_042395254.1">
    <property type="nucleotide sequence ID" value="NZ_CYYT01000009.1"/>
</dbReference>
<gene>
    <name evidence="1" type="ORF">ERS852470_01610</name>
</gene>
<sequence length="104" mass="11848">MSVYFITYHMQSNSHHHDHEHGENCNCGGDPDYDLVCEIETLGRWAHFMPTSYLVHTSLNADEILERLSPKVGSKDLLFVSKVESKNMASLTPQVKEWITNVEG</sequence>
<dbReference type="EMBL" id="CYZV01000015">
    <property type="protein sequence ID" value="CUO16552.1"/>
    <property type="molecule type" value="Genomic_DNA"/>
</dbReference>
<reference evidence="1 2" key="1">
    <citation type="submission" date="2015-09" db="EMBL/GenBank/DDBJ databases">
        <authorList>
            <consortium name="Pathogen Informatics"/>
        </authorList>
    </citation>
    <scope>NUCLEOTIDE SEQUENCE [LARGE SCALE GENOMIC DNA]</scope>
    <source>
        <strain evidence="1 2">2789STDY5834855</strain>
    </source>
</reference>
<evidence type="ECO:0000313" key="1">
    <source>
        <dbReference type="EMBL" id="CUO16552.1"/>
    </source>
</evidence>
<dbReference type="AlphaFoldDB" id="A0A174C4Q1"/>
<name>A0A174C4Q1_9CLOT</name>
<accession>A0A174C4Q1</accession>
<protein>
    <submittedName>
        <fullName evidence="1">Uncharacterized protein</fullName>
    </submittedName>
</protein>
<dbReference type="Proteomes" id="UP000095558">
    <property type="component" value="Unassembled WGS sequence"/>
</dbReference>
<dbReference type="GeneID" id="83010878"/>
<organism evidence="1 2">
    <name type="scientific">Clostridium disporicum</name>
    <dbReference type="NCBI Taxonomy" id="84024"/>
    <lineage>
        <taxon>Bacteria</taxon>
        <taxon>Bacillati</taxon>
        <taxon>Bacillota</taxon>
        <taxon>Clostridia</taxon>
        <taxon>Eubacteriales</taxon>
        <taxon>Clostridiaceae</taxon>
        <taxon>Clostridium</taxon>
    </lineage>
</organism>
<dbReference type="OrthoDB" id="1909988at2"/>
<evidence type="ECO:0000313" key="2">
    <source>
        <dbReference type="Proteomes" id="UP000095558"/>
    </source>
</evidence>